<protein>
    <submittedName>
        <fullName evidence="3">Uncharacterized protein</fullName>
    </submittedName>
</protein>
<dbReference type="WBParaSite" id="nRc.2.0.1.t36966-RA">
    <property type="protein sequence ID" value="nRc.2.0.1.t36966-RA"/>
    <property type="gene ID" value="nRc.2.0.1.g36966"/>
</dbReference>
<keyword evidence="2" id="KW-1185">Reference proteome</keyword>
<accession>A0A915KG76</accession>
<feature type="region of interest" description="Disordered" evidence="1">
    <location>
        <begin position="169"/>
        <end position="204"/>
    </location>
</feature>
<dbReference type="AlphaFoldDB" id="A0A915KG76"/>
<proteinExistence type="predicted"/>
<sequence length="204" mass="24284">MKKFLDFFADNGDRISELGLTEQCVVPIGKYTYPVRVSRLIEYKKIERLFEFHLQKNDKRYSDAVCCTGKAPQSAITWYIFVWLTSSGVLMSTICKQGNEIKHTKMPLKNFFLICKKSVQLEAYMCKGDMSVFTPRVLKLEAFVRKEFFIIQKNLAFLIYNMMQLNGREDERKEQWENEKQKDKDRKEEQEVSKDRKKEEEKEK</sequence>
<reference evidence="3" key="1">
    <citation type="submission" date="2022-11" db="UniProtKB">
        <authorList>
            <consortium name="WormBaseParasite"/>
        </authorList>
    </citation>
    <scope>IDENTIFICATION</scope>
</reference>
<organism evidence="2 3">
    <name type="scientific">Romanomermis culicivorax</name>
    <name type="common">Nematode worm</name>
    <dbReference type="NCBI Taxonomy" id="13658"/>
    <lineage>
        <taxon>Eukaryota</taxon>
        <taxon>Metazoa</taxon>
        <taxon>Ecdysozoa</taxon>
        <taxon>Nematoda</taxon>
        <taxon>Enoplea</taxon>
        <taxon>Dorylaimia</taxon>
        <taxon>Mermithida</taxon>
        <taxon>Mermithoidea</taxon>
        <taxon>Mermithidae</taxon>
        <taxon>Romanomermis</taxon>
    </lineage>
</organism>
<name>A0A915KG76_ROMCU</name>
<evidence type="ECO:0000256" key="1">
    <source>
        <dbReference type="SAM" id="MobiDB-lite"/>
    </source>
</evidence>
<evidence type="ECO:0000313" key="3">
    <source>
        <dbReference type="WBParaSite" id="nRc.2.0.1.t36966-RA"/>
    </source>
</evidence>
<dbReference type="Proteomes" id="UP000887565">
    <property type="component" value="Unplaced"/>
</dbReference>
<evidence type="ECO:0000313" key="2">
    <source>
        <dbReference type="Proteomes" id="UP000887565"/>
    </source>
</evidence>